<dbReference type="AlphaFoldDB" id="A0A3L8A7T0"/>
<dbReference type="EMBL" id="RAZM01000036">
    <property type="protein sequence ID" value="RLT79741.1"/>
    <property type="molecule type" value="Genomic_DNA"/>
</dbReference>
<evidence type="ECO:0000313" key="2">
    <source>
        <dbReference type="EMBL" id="RLT79741.1"/>
    </source>
</evidence>
<comment type="caution">
    <text evidence="2">The sequence shown here is derived from an EMBL/GenBank/DDBJ whole genome shotgun (WGS) entry which is preliminary data.</text>
</comment>
<proteinExistence type="predicted"/>
<sequence>MLDDLRLDVVKGEVDVLPVLPDFYLLRFIANQVFFIAVCQKVILLPNLNFHYFWCRKLKSRVKLIDTYLISSVMPFFCQTAFLRR</sequence>
<evidence type="ECO:0000313" key="3">
    <source>
        <dbReference type="Proteomes" id="UP000267159"/>
    </source>
</evidence>
<reference evidence="2 3" key="1">
    <citation type="submission" date="2018-09" db="EMBL/GenBank/DDBJ databases">
        <title>Murine metabolic-syndrome-specific gut microbial biobank.</title>
        <authorList>
            <person name="Liu C."/>
        </authorList>
    </citation>
    <scope>NUCLEOTIDE SEQUENCE [LARGE SCALE GENOMIC DNA]</scope>
    <source>
        <strain evidence="2 3">0.1X-D8-26</strain>
    </source>
</reference>
<keyword evidence="1" id="KW-1133">Transmembrane helix</keyword>
<accession>A0A3L8A7T0</accession>
<dbReference type="RefSeq" id="WP_220701995.1">
    <property type="nucleotide sequence ID" value="NZ_RAZM01000036.1"/>
</dbReference>
<name>A0A3L8A7T0_9BACE</name>
<keyword evidence="1" id="KW-0812">Transmembrane</keyword>
<dbReference type="Proteomes" id="UP000267159">
    <property type="component" value="Unassembled WGS sequence"/>
</dbReference>
<protein>
    <submittedName>
        <fullName evidence="2">Uncharacterized protein</fullName>
    </submittedName>
</protein>
<organism evidence="2 3">
    <name type="scientific">Bacteroides acidifaciens</name>
    <dbReference type="NCBI Taxonomy" id="85831"/>
    <lineage>
        <taxon>Bacteria</taxon>
        <taxon>Pseudomonadati</taxon>
        <taxon>Bacteroidota</taxon>
        <taxon>Bacteroidia</taxon>
        <taxon>Bacteroidales</taxon>
        <taxon>Bacteroidaceae</taxon>
        <taxon>Bacteroides</taxon>
    </lineage>
</organism>
<keyword evidence="1" id="KW-0472">Membrane</keyword>
<feature type="non-terminal residue" evidence="2">
    <location>
        <position position="85"/>
    </location>
</feature>
<feature type="transmembrane region" description="Helical" evidence="1">
    <location>
        <begin position="24"/>
        <end position="44"/>
    </location>
</feature>
<evidence type="ECO:0000256" key="1">
    <source>
        <dbReference type="SAM" id="Phobius"/>
    </source>
</evidence>
<gene>
    <name evidence="2" type="ORF">D7Y07_11930</name>
</gene>